<dbReference type="EMBL" id="CP061799">
    <property type="protein sequence ID" value="QTA83229.1"/>
    <property type="molecule type" value="Genomic_DNA"/>
</dbReference>
<evidence type="ECO:0008006" key="3">
    <source>
        <dbReference type="Google" id="ProtNLM"/>
    </source>
</evidence>
<dbReference type="Proteomes" id="UP000663720">
    <property type="component" value="Chromosome"/>
</dbReference>
<dbReference type="KEGG" id="dli:dnl_56240"/>
<dbReference type="AlphaFoldDB" id="A0A975BDL7"/>
<accession>A0A975BDL7</accession>
<evidence type="ECO:0000313" key="2">
    <source>
        <dbReference type="Proteomes" id="UP000663720"/>
    </source>
</evidence>
<gene>
    <name evidence="1" type="ORF">dnl_56240</name>
</gene>
<sequence>MNSTRSVGFTLVIVSGLFLITAGYSQEQISPMIGLLGTTAGYLLGKTETEK</sequence>
<proteinExistence type="predicted"/>
<evidence type="ECO:0000313" key="1">
    <source>
        <dbReference type="EMBL" id="QTA83229.1"/>
    </source>
</evidence>
<organism evidence="1 2">
    <name type="scientific">Desulfonema limicola</name>
    <dbReference type="NCBI Taxonomy" id="45656"/>
    <lineage>
        <taxon>Bacteria</taxon>
        <taxon>Pseudomonadati</taxon>
        <taxon>Thermodesulfobacteriota</taxon>
        <taxon>Desulfobacteria</taxon>
        <taxon>Desulfobacterales</taxon>
        <taxon>Desulfococcaceae</taxon>
        <taxon>Desulfonema</taxon>
    </lineage>
</organism>
<reference evidence="1" key="1">
    <citation type="journal article" date="2021" name="Microb. Physiol.">
        <title>Proteogenomic Insights into the Physiology of Marine, Sulfate-Reducing, Filamentous Desulfonema limicola and Desulfonema magnum.</title>
        <authorList>
            <person name="Schnaars V."/>
            <person name="Wohlbrand L."/>
            <person name="Scheve S."/>
            <person name="Hinrichs C."/>
            <person name="Reinhardt R."/>
            <person name="Rabus R."/>
        </authorList>
    </citation>
    <scope>NUCLEOTIDE SEQUENCE</scope>
    <source>
        <strain evidence="1">5ac10</strain>
    </source>
</reference>
<protein>
    <recommendedName>
        <fullName evidence="3">Holin</fullName>
    </recommendedName>
</protein>
<keyword evidence="2" id="KW-1185">Reference proteome</keyword>
<dbReference type="RefSeq" id="WP_207689038.1">
    <property type="nucleotide sequence ID" value="NZ_CP061799.1"/>
</dbReference>
<name>A0A975BDL7_9BACT</name>